<evidence type="ECO:0000259" key="3">
    <source>
        <dbReference type="PROSITE" id="PS51464"/>
    </source>
</evidence>
<accession>A0A1F7RX26</accession>
<feature type="non-terminal residue" evidence="4">
    <location>
        <position position="268"/>
    </location>
</feature>
<dbReference type="InterPro" id="IPR001347">
    <property type="entry name" value="SIS_dom"/>
</dbReference>
<dbReference type="Proteomes" id="UP000178797">
    <property type="component" value="Unassembled WGS sequence"/>
</dbReference>
<proteinExistence type="inferred from homology"/>
<dbReference type="GO" id="GO:0097367">
    <property type="term" value="F:carbohydrate derivative binding"/>
    <property type="evidence" value="ECO:0007669"/>
    <property type="project" value="InterPro"/>
</dbReference>
<dbReference type="GO" id="GO:0016835">
    <property type="term" value="F:carbon-oxygen lyase activity"/>
    <property type="evidence" value="ECO:0007669"/>
    <property type="project" value="InterPro"/>
</dbReference>
<feature type="domain" description="SIS" evidence="3">
    <location>
        <begin position="56"/>
        <end position="217"/>
    </location>
</feature>
<dbReference type="CDD" id="cd05007">
    <property type="entry name" value="SIS_Etherase"/>
    <property type="match status" value="1"/>
</dbReference>
<evidence type="ECO:0000313" key="5">
    <source>
        <dbReference type="Proteomes" id="UP000178797"/>
    </source>
</evidence>
<dbReference type="GO" id="GO:0046348">
    <property type="term" value="P:amino sugar catabolic process"/>
    <property type="evidence" value="ECO:0007669"/>
    <property type="project" value="InterPro"/>
</dbReference>
<dbReference type="NCBIfam" id="NF003915">
    <property type="entry name" value="PRK05441.1"/>
    <property type="match status" value="1"/>
</dbReference>
<dbReference type="PANTHER" id="PTHR10088:SF4">
    <property type="entry name" value="GLUCOKINASE REGULATORY PROTEIN"/>
    <property type="match status" value="1"/>
</dbReference>
<dbReference type="EMBL" id="MGDE01000126">
    <property type="protein sequence ID" value="OGL45564.1"/>
    <property type="molecule type" value="Genomic_DNA"/>
</dbReference>
<dbReference type="FunFam" id="3.40.50.10490:FF:000014">
    <property type="entry name" value="N-acetylmuramic acid 6-phosphate etherase"/>
    <property type="match status" value="1"/>
</dbReference>
<dbReference type="InterPro" id="IPR046348">
    <property type="entry name" value="SIS_dom_sf"/>
</dbReference>
<sequence length="268" mass="28998">MTDYARLLTEQRNPKSINIDKKPIPQILDIINSEDASVADAVSRAKPSIVKAIEIIISALSKGGRLFFIGAGTSGRLGVMEAAECPPTFNTNPKLIQAIIAGGKGAVWHSIEGAEDNLKDGKLQISKHHIKLQDVVVGIAASSVTPFVMGALAYAKMIGCHTIFITCAKLRGKVADITIAPLTGPEVITGSTRMKAGTATKMVLNMLTTASMIKLGKVYQNLMIDLQPKSRKLRERAIRIIMVLAKTNRRSAVSYLRRAKNRVRDAII</sequence>
<keyword evidence="2" id="KW-0119">Carbohydrate metabolism</keyword>
<dbReference type="PROSITE" id="PS51464">
    <property type="entry name" value="SIS"/>
    <property type="match status" value="1"/>
</dbReference>
<protein>
    <submittedName>
        <fullName evidence="4">N-acetylmuramic acid 6-phosphate etherase</fullName>
    </submittedName>
</protein>
<dbReference type="PROSITE" id="PS01272">
    <property type="entry name" value="GCKR"/>
    <property type="match status" value="1"/>
</dbReference>
<comment type="caution">
    <text evidence="4">The sequence shown here is derived from an EMBL/GenBank/DDBJ whole genome shotgun (WGS) entry which is preliminary data.</text>
</comment>
<evidence type="ECO:0000256" key="2">
    <source>
        <dbReference type="ARBA" id="ARBA00023277"/>
    </source>
</evidence>
<dbReference type="Gene3D" id="3.40.50.10490">
    <property type="entry name" value="Glucose-6-phosphate isomerase like protein, domain 1"/>
    <property type="match status" value="1"/>
</dbReference>
<reference evidence="4 5" key="1">
    <citation type="journal article" date="2016" name="Nat. Commun.">
        <title>Thousands of microbial genomes shed light on interconnected biogeochemical processes in an aquifer system.</title>
        <authorList>
            <person name="Anantharaman K."/>
            <person name="Brown C.T."/>
            <person name="Hug L.A."/>
            <person name="Sharon I."/>
            <person name="Castelle C.J."/>
            <person name="Probst A.J."/>
            <person name="Thomas B.C."/>
            <person name="Singh A."/>
            <person name="Wilkins M.J."/>
            <person name="Karaoz U."/>
            <person name="Brodie E.L."/>
            <person name="Williams K.H."/>
            <person name="Hubbard S.S."/>
            <person name="Banfield J.F."/>
        </authorList>
    </citation>
    <scope>NUCLEOTIDE SEQUENCE [LARGE SCALE GENOMIC DNA]</scope>
</reference>
<name>A0A1F7RX26_9BACT</name>
<evidence type="ECO:0000256" key="1">
    <source>
        <dbReference type="ARBA" id="ARBA00023239"/>
    </source>
</evidence>
<keyword evidence="1" id="KW-0456">Lyase</keyword>
<dbReference type="NCBIfam" id="NF009222">
    <property type="entry name" value="PRK12570.1"/>
    <property type="match status" value="1"/>
</dbReference>
<dbReference type="AlphaFoldDB" id="A0A1F7RX26"/>
<dbReference type="InterPro" id="IPR005486">
    <property type="entry name" value="Glucokinase_regulatory_CS"/>
</dbReference>
<evidence type="ECO:0000313" key="4">
    <source>
        <dbReference type="EMBL" id="OGL45564.1"/>
    </source>
</evidence>
<dbReference type="InterPro" id="IPR040190">
    <property type="entry name" value="MURQ/GCKR"/>
</dbReference>
<dbReference type="HAMAP" id="MF_00068">
    <property type="entry name" value="MurQ"/>
    <property type="match status" value="1"/>
</dbReference>
<dbReference type="NCBIfam" id="TIGR00274">
    <property type="entry name" value="N-acetylmuramic acid 6-phosphate etherase"/>
    <property type="match status" value="1"/>
</dbReference>
<dbReference type="InterPro" id="IPR005488">
    <property type="entry name" value="Etherase_MurQ"/>
</dbReference>
<dbReference type="GO" id="GO:0009254">
    <property type="term" value="P:peptidoglycan turnover"/>
    <property type="evidence" value="ECO:0007669"/>
    <property type="project" value="TreeGrafter"/>
</dbReference>
<dbReference type="GO" id="GO:0016803">
    <property type="term" value="F:ether hydrolase activity"/>
    <property type="evidence" value="ECO:0007669"/>
    <property type="project" value="TreeGrafter"/>
</dbReference>
<dbReference type="PANTHER" id="PTHR10088">
    <property type="entry name" value="GLUCOKINASE REGULATORY PROTEIN"/>
    <property type="match status" value="1"/>
</dbReference>
<organism evidence="4 5">
    <name type="scientific">Candidatus Schekmanbacteria bacterium RBG_16_38_10</name>
    <dbReference type="NCBI Taxonomy" id="1817879"/>
    <lineage>
        <taxon>Bacteria</taxon>
        <taxon>Candidatus Schekmaniibacteriota</taxon>
    </lineage>
</organism>
<dbReference type="SUPFAM" id="SSF53697">
    <property type="entry name" value="SIS domain"/>
    <property type="match status" value="1"/>
</dbReference>
<gene>
    <name evidence="4" type="ORF">A2W05_04705</name>
</gene>
<dbReference type="Pfam" id="PF22645">
    <property type="entry name" value="GKRP_SIS_N"/>
    <property type="match status" value="1"/>
</dbReference>